<keyword evidence="2" id="KW-0378">Hydrolase</keyword>
<dbReference type="GO" id="GO:0004180">
    <property type="term" value="F:carboxypeptidase activity"/>
    <property type="evidence" value="ECO:0007669"/>
    <property type="project" value="UniProtKB-KW"/>
</dbReference>
<reference evidence="3" key="1">
    <citation type="submission" date="2016-11" db="EMBL/GenBank/DDBJ databases">
        <authorList>
            <person name="Varghese N."/>
            <person name="Submissions S."/>
        </authorList>
    </citation>
    <scope>NUCLEOTIDE SEQUENCE [LARGE SCALE GENOMIC DNA]</scope>
    <source>
        <strain evidence="3">DSM 16990</strain>
    </source>
</reference>
<keyword evidence="3" id="KW-1185">Reference proteome</keyword>
<dbReference type="STRING" id="288992.SAMN04488522_1021204"/>
<dbReference type="InterPro" id="IPR001466">
    <property type="entry name" value="Beta-lactam-related"/>
</dbReference>
<evidence type="ECO:0000259" key="1">
    <source>
        <dbReference type="Pfam" id="PF00144"/>
    </source>
</evidence>
<dbReference type="Pfam" id="PF00144">
    <property type="entry name" value="Beta-lactamase"/>
    <property type="match status" value="1"/>
</dbReference>
<gene>
    <name evidence="2" type="ORF">SAMN04488522_1021204</name>
</gene>
<proteinExistence type="predicted"/>
<dbReference type="Gene3D" id="3.40.710.10">
    <property type="entry name" value="DD-peptidase/beta-lactamase superfamily"/>
    <property type="match status" value="1"/>
</dbReference>
<name>A0A1M5BHV3_9SPHI</name>
<organism evidence="2 3">
    <name type="scientific">Pedobacter caeni</name>
    <dbReference type="NCBI Taxonomy" id="288992"/>
    <lineage>
        <taxon>Bacteria</taxon>
        <taxon>Pseudomonadati</taxon>
        <taxon>Bacteroidota</taxon>
        <taxon>Sphingobacteriia</taxon>
        <taxon>Sphingobacteriales</taxon>
        <taxon>Sphingobacteriaceae</taxon>
        <taxon>Pedobacter</taxon>
    </lineage>
</organism>
<feature type="domain" description="Beta-lactamase-related" evidence="1">
    <location>
        <begin position="42"/>
        <end position="378"/>
    </location>
</feature>
<accession>A0A1M5BHV3</accession>
<dbReference type="RefSeq" id="WP_073231495.1">
    <property type="nucleotide sequence ID" value="NZ_FQUQ01000002.1"/>
</dbReference>
<keyword evidence="2" id="KW-0121">Carboxypeptidase</keyword>
<dbReference type="OrthoDB" id="9793489at2"/>
<dbReference type="Proteomes" id="UP000184287">
    <property type="component" value="Unassembled WGS sequence"/>
</dbReference>
<sequence length="393" mass="43046">MKTKHCLKTLVLILTIVSTSSCKKGYIPIPSPPSAKNSEYQRIINQFIAAGATGVSMTVISPQGTWNGAGGLADVQNKIAMTPNHTLRIGSITKMFTTATILKLQEEGLLNIKDKINKYISREITDHIANANEVTIEQCLNHTAGIKEYLNEEEVRNGILTGKIIKSSPERNLQFIYGKPASFPAGKGSSYSNSNYLLLALVIRQVTGKPAYQVVSEKIINPLGLRNTFASTTLPATMTKCYLREKDKEGELQEVTDLDNNAIGGPDAIDGGMIATSQDVATFLAAMLTGKILSQESIRIMESFGPKPIDPADAFENPDLAYYKEYGLGLMKLHTDKGVAMGHDGHVYGFIGKAYYLPEQKVTVVILLNYYSPDPNSKVMKILNVKETFNLLF</sequence>
<keyword evidence="2" id="KW-0645">Protease</keyword>
<dbReference type="PANTHER" id="PTHR46825:SF9">
    <property type="entry name" value="BETA-LACTAMASE-RELATED DOMAIN-CONTAINING PROTEIN"/>
    <property type="match status" value="1"/>
</dbReference>
<dbReference type="InterPro" id="IPR012338">
    <property type="entry name" value="Beta-lactam/transpept-like"/>
</dbReference>
<dbReference type="InterPro" id="IPR050491">
    <property type="entry name" value="AmpC-like"/>
</dbReference>
<dbReference type="PROSITE" id="PS51257">
    <property type="entry name" value="PROKAR_LIPOPROTEIN"/>
    <property type="match status" value="1"/>
</dbReference>
<dbReference type="PANTHER" id="PTHR46825">
    <property type="entry name" value="D-ALANYL-D-ALANINE-CARBOXYPEPTIDASE/ENDOPEPTIDASE AMPH"/>
    <property type="match status" value="1"/>
</dbReference>
<protein>
    <submittedName>
        <fullName evidence="2">D-alanyl-D-alanine carboxypeptidase</fullName>
    </submittedName>
</protein>
<evidence type="ECO:0000313" key="2">
    <source>
        <dbReference type="EMBL" id="SHF42068.1"/>
    </source>
</evidence>
<dbReference type="AlphaFoldDB" id="A0A1M5BHV3"/>
<dbReference type="EMBL" id="FQUQ01000002">
    <property type="protein sequence ID" value="SHF42068.1"/>
    <property type="molecule type" value="Genomic_DNA"/>
</dbReference>
<dbReference type="SUPFAM" id="SSF56601">
    <property type="entry name" value="beta-lactamase/transpeptidase-like"/>
    <property type="match status" value="1"/>
</dbReference>
<evidence type="ECO:0000313" key="3">
    <source>
        <dbReference type="Proteomes" id="UP000184287"/>
    </source>
</evidence>